<evidence type="ECO:0000259" key="7">
    <source>
        <dbReference type="PROSITE" id="PS50850"/>
    </source>
</evidence>
<feature type="transmembrane region" description="Helical" evidence="6">
    <location>
        <begin position="72"/>
        <end position="91"/>
    </location>
</feature>
<dbReference type="PANTHER" id="PTHR43124:SF3">
    <property type="entry name" value="CHLORAMPHENICOL EFFLUX PUMP RV0191"/>
    <property type="match status" value="1"/>
</dbReference>
<dbReference type="RefSeq" id="WP_123714996.1">
    <property type="nucleotide sequence ID" value="NZ_MOAY01000019.1"/>
</dbReference>
<dbReference type="AlphaFoldDB" id="A0A423FJ51"/>
<gene>
    <name evidence="8" type="ORF">BK648_04675</name>
</gene>
<proteinExistence type="predicted"/>
<evidence type="ECO:0000256" key="3">
    <source>
        <dbReference type="ARBA" id="ARBA00022692"/>
    </source>
</evidence>
<evidence type="ECO:0000313" key="9">
    <source>
        <dbReference type="Proteomes" id="UP000284656"/>
    </source>
</evidence>
<keyword evidence="2" id="KW-1003">Cell membrane</keyword>
<feature type="transmembrane region" description="Helical" evidence="6">
    <location>
        <begin position="97"/>
        <end position="118"/>
    </location>
</feature>
<evidence type="ECO:0000256" key="4">
    <source>
        <dbReference type="ARBA" id="ARBA00022989"/>
    </source>
</evidence>
<dbReference type="PANTHER" id="PTHR43124">
    <property type="entry name" value="PURINE EFFLUX PUMP PBUE"/>
    <property type="match status" value="1"/>
</dbReference>
<organism evidence="8 9">
    <name type="scientific">Pseudomonas poae</name>
    <dbReference type="NCBI Taxonomy" id="200451"/>
    <lineage>
        <taxon>Bacteria</taxon>
        <taxon>Pseudomonadati</taxon>
        <taxon>Pseudomonadota</taxon>
        <taxon>Gammaproteobacteria</taxon>
        <taxon>Pseudomonadales</taxon>
        <taxon>Pseudomonadaceae</taxon>
        <taxon>Pseudomonas</taxon>
    </lineage>
</organism>
<feature type="transmembrane region" description="Helical" evidence="6">
    <location>
        <begin position="44"/>
        <end position="63"/>
    </location>
</feature>
<keyword evidence="4 6" id="KW-1133">Transmembrane helix</keyword>
<dbReference type="InterPro" id="IPR050189">
    <property type="entry name" value="MFS_Efflux_Transporters"/>
</dbReference>
<dbReference type="PROSITE" id="PS50850">
    <property type="entry name" value="MFS"/>
    <property type="match status" value="1"/>
</dbReference>
<feature type="transmembrane region" description="Helical" evidence="6">
    <location>
        <begin position="161"/>
        <end position="185"/>
    </location>
</feature>
<evidence type="ECO:0000256" key="1">
    <source>
        <dbReference type="ARBA" id="ARBA00004651"/>
    </source>
</evidence>
<evidence type="ECO:0000313" key="8">
    <source>
        <dbReference type="EMBL" id="ROM58062.1"/>
    </source>
</evidence>
<feature type="domain" description="Major facilitator superfamily (MFS) profile" evidence="7">
    <location>
        <begin position="6"/>
        <end position="395"/>
    </location>
</feature>
<dbReference type="InterPro" id="IPR036259">
    <property type="entry name" value="MFS_trans_sf"/>
</dbReference>
<protein>
    <submittedName>
        <fullName evidence="8">MFS transporter</fullName>
    </submittedName>
</protein>
<feature type="transmembrane region" description="Helical" evidence="6">
    <location>
        <begin position="206"/>
        <end position="230"/>
    </location>
</feature>
<reference evidence="8 9" key="1">
    <citation type="submission" date="2016-10" db="EMBL/GenBank/DDBJ databases">
        <title>Comparative genome analysis of multiple Pseudomonas spp. focuses on biocontrol and plant growth promoting traits.</title>
        <authorList>
            <person name="Tao X.-Y."/>
            <person name="Taylor C.G."/>
        </authorList>
    </citation>
    <scope>NUCLEOTIDE SEQUENCE [LARGE SCALE GENOMIC DNA]</scope>
    <source>
        <strain evidence="8 9">29G9</strain>
    </source>
</reference>
<feature type="transmembrane region" description="Helical" evidence="6">
    <location>
        <begin position="362"/>
        <end position="382"/>
    </location>
</feature>
<feature type="transmembrane region" description="Helical" evidence="6">
    <location>
        <begin position="299"/>
        <end position="322"/>
    </location>
</feature>
<feature type="transmembrane region" description="Helical" evidence="6">
    <location>
        <begin position="272"/>
        <end position="293"/>
    </location>
</feature>
<keyword evidence="3 6" id="KW-0812">Transmembrane</keyword>
<dbReference type="EMBL" id="MOAY01000019">
    <property type="protein sequence ID" value="ROM58062.1"/>
    <property type="molecule type" value="Genomic_DNA"/>
</dbReference>
<dbReference type="InterPro" id="IPR020846">
    <property type="entry name" value="MFS_dom"/>
</dbReference>
<comment type="caution">
    <text evidence="8">The sequence shown here is derived from an EMBL/GenBank/DDBJ whole genome shotgun (WGS) entry which is preliminary data.</text>
</comment>
<name>A0A423FJ51_9PSED</name>
<evidence type="ECO:0000256" key="6">
    <source>
        <dbReference type="SAM" id="Phobius"/>
    </source>
</evidence>
<evidence type="ECO:0000256" key="5">
    <source>
        <dbReference type="ARBA" id="ARBA00023136"/>
    </source>
</evidence>
<evidence type="ECO:0000256" key="2">
    <source>
        <dbReference type="ARBA" id="ARBA00022475"/>
    </source>
</evidence>
<sequence>MKNTTTLTLACCAAFLGQAGISSYLPAVPAIAHSLPAAEDQVAQALAIYLVGMAAPMLLWASLGERFGRKPVLLAALAVYALAAAAIPSTFNVESFLCLRLVQGLGAGGVSVMARVLVRDSFSGALLAKGLSWLGMTFVVALGIGQFAGALLQVILGWEAIFYALAVGAAALMMVLLRVEFPAVIKADSSASAWHIYSTIIRHPPFLHAALVGGLGYGVIITFNTCAPLILQGYFEWSPAQYGWLGWPISAAYLAGALMVNRFVARTGRLTMIGWGVALVLLGTSVMLLGSVFATGLAVLLWLPYCLAVLGQSISYPISLSLANDESPISCSYAMALSGFMHQLMAAMIGGAASLLGSQQAWPMALLCVALAGGAFACVARCRGDQNALRKISSI</sequence>
<feature type="transmembrane region" description="Helical" evidence="6">
    <location>
        <begin position="242"/>
        <end position="260"/>
    </location>
</feature>
<dbReference type="SUPFAM" id="SSF103473">
    <property type="entry name" value="MFS general substrate transporter"/>
    <property type="match status" value="1"/>
</dbReference>
<accession>A0A423FJ51</accession>
<dbReference type="GO" id="GO:0005886">
    <property type="term" value="C:plasma membrane"/>
    <property type="evidence" value="ECO:0007669"/>
    <property type="project" value="UniProtKB-SubCell"/>
</dbReference>
<dbReference type="Proteomes" id="UP000284656">
    <property type="component" value="Unassembled WGS sequence"/>
</dbReference>
<feature type="transmembrane region" description="Helical" evidence="6">
    <location>
        <begin position="334"/>
        <end position="356"/>
    </location>
</feature>
<dbReference type="Gene3D" id="1.20.1720.10">
    <property type="entry name" value="Multidrug resistance protein D"/>
    <property type="match status" value="1"/>
</dbReference>
<keyword evidence="5 6" id="KW-0472">Membrane</keyword>
<feature type="transmembrane region" description="Helical" evidence="6">
    <location>
        <begin position="130"/>
        <end position="155"/>
    </location>
</feature>
<dbReference type="InterPro" id="IPR011701">
    <property type="entry name" value="MFS"/>
</dbReference>
<dbReference type="Pfam" id="PF07690">
    <property type="entry name" value="MFS_1"/>
    <property type="match status" value="1"/>
</dbReference>
<comment type="subcellular location">
    <subcellularLocation>
        <location evidence="1">Cell membrane</location>
        <topology evidence="1">Multi-pass membrane protein</topology>
    </subcellularLocation>
</comment>
<dbReference type="GO" id="GO:0022857">
    <property type="term" value="F:transmembrane transporter activity"/>
    <property type="evidence" value="ECO:0007669"/>
    <property type="project" value="InterPro"/>
</dbReference>